<feature type="domain" description="RRM" evidence="3">
    <location>
        <begin position="9"/>
        <end position="87"/>
    </location>
</feature>
<feature type="compositionally biased region" description="Basic and acidic residues" evidence="2">
    <location>
        <begin position="99"/>
        <end position="112"/>
    </location>
</feature>
<protein>
    <recommendedName>
        <fullName evidence="3">RRM domain-containing protein</fullName>
    </recommendedName>
</protein>
<dbReference type="AlphaFoldDB" id="A0A1F7YYK1"/>
<dbReference type="STRING" id="1802505.A3D01_04640"/>
<dbReference type="Proteomes" id="UP000177169">
    <property type="component" value="Unassembled WGS sequence"/>
</dbReference>
<organism evidence="4 5">
    <name type="scientific">Candidatus Woesebacteria bacterium RIFCSPHIGHO2_02_FULL_39_13</name>
    <dbReference type="NCBI Taxonomy" id="1802505"/>
    <lineage>
        <taxon>Bacteria</taxon>
        <taxon>Candidatus Woeseibacteriota</taxon>
    </lineage>
</organism>
<reference evidence="4 5" key="1">
    <citation type="journal article" date="2016" name="Nat. Commun.">
        <title>Thousands of microbial genomes shed light on interconnected biogeochemical processes in an aquifer system.</title>
        <authorList>
            <person name="Anantharaman K."/>
            <person name="Brown C.T."/>
            <person name="Hug L.A."/>
            <person name="Sharon I."/>
            <person name="Castelle C.J."/>
            <person name="Probst A.J."/>
            <person name="Thomas B.C."/>
            <person name="Singh A."/>
            <person name="Wilkins M.J."/>
            <person name="Karaoz U."/>
            <person name="Brodie E.L."/>
            <person name="Williams K.H."/>
            <person name="Hubbard S.S."/>
            <person name="Banfield J.F."/>
        </authorList>
    </citation>
    <scope>NUCLEOTIDE SEQUENCE [LARGE SCALE GENOMIC DNA]</scope>
</reference>
<keyword evidence="1" id="KW-0694">RNA-binding</keyword>
<evidence type="ECO:0000313" key="4">
    <source>
        <dbReference type="EMBL" id="OGM32433.1"/>
    </source>
</evidence>
<dbReference type="Gene3D" id="3.30.70.330">
    <property type="match status" value="1"/>
</dbReference>
<dbReference type="InterPro" id="IPR035979">
    <property type="entry name" value="RBD_domain_sf"/>
</dbReference>
<evidence type="ECO:0000256" key="2">
    <source>
        <dbReference type="SAM" id="MobiDB-lite"/>
    </source>
</evidence>
<evidence type="ECO:0000259" key="3">
    <source>
        <dbReference type="PROSITE" id="PS50102"/>
    </source>
</evidence>
<dbReference type="PANTHER" id="PTHR48027">
    <property type="entry name" value="HETEROGENEOUS NUCLEAR RIBONUCLEOPROTEIN 87F-RELATED"/>
    <property type="match status" value="1"/>
</dbReference>
<dbReference type="PROSITE" id="PS50102">
    <property type="entry name" value="RRM"/>
    <property type="match status" value="1"/>
</dbReference>
<accession>A0A1F7YYK1</accession>
<comment type="caution">
    <text evidence="4">The sequence shown here is derived from an EMBL/GenBank/DDBJ whole genome shotgun (WGS) entry which is preliminary data.</text>
</comment>
<dbReference type="GO" id="GO:0003723">
    <property type="term" value="F:RNA binding"/>
    <property type="evidence" value="ECO:0007669"/>
    <property type="project" value="UniProtKB-KW"/>
</dbReference>
<dbReference type="InterPro" id="IPR000504">
    <property type="entry name" value="RRM_dom"/>
</dbReference>
<dbReference type="EMBL" id="MGGR01000031">
    <property type="protein sequence ID" value="OGM32433.1"/>
    <property type="molecule type" value="Genomic_DNA"/>
</dbReference>
<evidence type="ECO:0000313" key="5">
    <source>
        <dbReference type="Proteomes" id="UP000177169"/>
    </source>
</evidence>
<proteinExistence type="predicted"/>
<evidence type="ECO:0000256" key="1">
    <source>
        <dbReference type="ARBA" id="ARBA00022884"/>
    </source>
</evidence>
<dbReference type="Pfam" id="PF00076">
    <property type="entry name" value="RRM_1"/>
    <property type="match status" value="1"/>
</dbReference>
<name>A0A1F7YYK1_9BACT</name>
<sequence>MSKLEQSKTKLYVGNLPYTVTSESLKAAFAEYGEIVDAVVIMDKRFGRSKGFGFVEYAKEADAKKAVEGMNGKDMEGRTLVVNFARPPRVTDESGAEGGEVRPAAKVEKEEVVEAEDTETEDVKPAE</sequence>
<dbReference type="CDD" id="cd21608">
    <property type="entry name" value="RRM2_NsCP33_like"/>
    <property type="match status" value="1"/>
</dbReference>
<gene>
    <name evidence="4" type="ORF">A3D01_04640</name>
</gene>
<dbReference type="InterPro" id="IPR012677">
    <property type="entry name" value="Nucleotide-bd_a/b_plait_sf"/>
</dbReference>
<dbReference type="InterPro" id="IPR052462">
    <property type="entry name" value="SLIRP/GR-RBP-like"/>
</dbReference>
<dbReference type="SUPFAM" id="SSF54928">
    <property type="entry name" value="RNA-binding domain, RBD"/>
    <property type="match status" value="1"/>
</dbReference>
<feature type="region of interest" description="Disordered" evidence="2">
    <location>
        <begin position="85"/>
        <end position="127"/>
    </location>
</feature>
<dbReference type="SMART" id="SM00360">
    <property type="entry name" value="RRM"/>
    <property type="match status" value="1"/>
</dbReference>
<dbReference type="InterPro" id="IPR048289">
    <property type="entry name" value="RRM2_NsCP33-like"/>
</dbReference>